<dbReference type="EMBL" id="CAIIXF020000012">
    <property type="protein sequence ID" value="CAH1800848.1"/>
    <property type="molecule type" value="Genomic_DNA"/>
</dbReference>
<accession>A0A8J1UXV2</accession>
<evidence type="ECO:0000313" key="2">
    <source>
        <dbReference type="Proteomes" id="UP000749559"/>
    </source>
</evidence>
<sequence length="412" mass="46751">MTIIRAISPFFYLSLFLDFATLVTDFRFIVEGATHNKDLLVVGGQNDGFNTGLMAYVSIMAIIRFLGKMTAVVLSIAVQKHQHLSMGIWFGVIVIHDIGIGVFYLEYINCVGKEDYYVAHLFILIPRCLEFASNTIKLILTPLVHDIRDIESRRQATIYGCLYGLCIMGYIGTIVILALISPPNYQTVGASNFNETELYIINKKAMGRSYYEEIYTDVQNSSSGTSFYGHHISYVIPQSEVIKIGKLANIIHSENVGSISIDEQQYITHCYSGFILHNISNSLLNETSCERSKRHIQYQFRYYEPAHSMTPHGKLEYNIRMSDNIEVLDPIWERLNLEDINFGVYMFLTGKSSSNEEIDKSSSDGDVFHNPWSGKCPKSPIFTDFNTCSTGSFHKAVVVIYFSIYLIDYCLI</sequence>
<protein>
    <submittedName>
        <fullName evidence="1">Uncharacterized protein</fullName>
    </submittedName>
</protein>
<organism evidence="1 2">
    <name type="scientific">Owenia fusiformis</name>
    <name type="common">Polychaete worm</name>
    <dbReference type="NCBI Taxonomy" id="6347"/>
    <lineage>
        <taxon>Eukaryota</taxon>
        <taxon>Metazoa</taxon>
        <taxon>Spiralia</taxon>
        <taxon>Lophotrochozoa</taxon>
        <taxon>Annelida</taxon>
        <taxon>Polychaeta</taxon>
        <taxon>Sedentaria</taxon>
        <taxon>Canalipalpata</taxon>
        <taxon>Sabellida</taxon>
        <taxon>Oweniida</taxon>
        <taxon>Oweniidae</taxon>
        <taxon>Owenia</taxon>
    </lineage>
</organism>
<comment type="caution">
    <text evidence="1">The sequence shown here is derived from an EMBL/GenBank/DDBJ whole genome shotgun (WGS) entry which is preliminary data.</text>
</comment>
<gene>
    <name evidence="1" type="ORF">OFUS_LOCUS24686</name>
</gene>
<proteinExistence type="predicted"/>
<dbReference type="Proteomes" id="UP000749559">
    <property type="component" value="Unassembled WGS sequence"/>
</dbReference>
<name>A0A8J1UXV2_OWEFU</name>
<evidence type="ECO:0000313" key="1">
    <source>
        <dbReference type="EMBL" id="CAH1800848.1"/>
    </source>
</evidence>
<dbReference type="AlphaFoldDB" id="A0A8J1UXV2"/>
<reference evidence="1" key="1">
    <citation type="submission" date="2022-03" db="EMBL/GenBank/DDBJ databases">
        <authorList>
            <person name="Martin C."/>
        </authorList>
    </citation>
    <scope>NUCLEOTIDE SEQUENCE</scope>
</reference>
<keyword evidence="2" id="KW-1185">Reference proteome</keyword>